<keyword evidence="4" id="KW-0804">Transcription</keyword>
<sequence length="180" mass="21147">MNSEQEWIDRLQKGDGSALAWLMDRYGTSIYRTAALLLKDRHLAEDISQEVFLKAYQKISQYKGQGSLQSWLTRIAVHLCRSRMRLASWKRLFIRDPIEQEIVGTDSNIEQMVEEQTLWNHLQRIPYSYREVIVLHYYQDLSIREIGEITGDKEGTVKSKLSRGRAMLKKELIRGGWENE</sequence>
<dbReference type="CDD" id="cd06171">
    <property type="entry name" value="Sigma70_r4"/>
    <property type="match status" value="1"/>
</dbReference>
<accession>A0ABW3DC03</accession>
<dbReference type="Gene3D" id="1.10.1740.10">
    <property type="match status" value="1"/>
</dbReference>
<feature type="domain" description="RNA polymerase sigma factor 70 region 4 type 2" evidence="6">
    <location>
        <begin position="122"/>
        <end position="168"/>
    </location>
</feature>
<name>A0ABW3DC03_9BACL</name>
<gene>
    <name evidence="7" type="ORF">ACFQ03_10370</name>
</gene>
<dbReference type="Pfam" id="PF08281">
    <property type="entry name" value="Sigma70_r4_2"/>
    <property type="match status" value="1"/>
</dbReference>
<dbReference type="NCBIfam" id="TIGR02937">
    <property type="entry name" value="sigma70-ECF"/>
    <property type="match status" value="1"/>
</dbReference>
<protein>
    <submittedName>
        <fullName evidence="7">RNA polymerase sigma factor</fullName>
    </submittedName>
</protein>
<evidence type="ECO:0000256" key="1">
    <source>
        <dbReference type="ARBA" id="ARBA00010641"/>
    </source>
</evidence>
<dbReference type="PANTHER" id="PTHR43133:SF51">
    <property type="entry name" value="RNA POLYMERASE SIGMA FACTOR"/>
    <property type="match status" value="1"/>
</dbReference>
<evidence type="ECO:0000256" key="3">
    <source>
        <dbReference type="ARBA" id="ARBA00023082"/>
    </source>
</evidence>
<comment type="similarity">
    <text evidence="1">Belongs to the sigma-70 factor family. ECF subfamily.</text>
</comment>
<comment type="caution">
    <text evidence="7">The sequence shown here is derived from an EMBL/GenBank/DDBJ whole genome shotgun (WGS) entry which is preliminary data.</text>
</comment>
<dbReference type="RefSeq" id="WP_379287977.1">
    <property type="nucleotide sequence ID" value="NZ_JBHTIU010000031.1"/>
</dbReference>
<dbReference type="InterPro" id="IPR039425">
    <property type="entry name" value="RNA_pol_sigma-70-like"/>
</dbReference>
<reference evidence="8" key="1">
    <citation type="journal article" date="2019" name="Int. J. Syst. Evol. Microbiol.">
        <title>The Global Catalogue of Microorganisms (GCM) 10K type strain sequencing project: providing services to taxonomists for standard genome sequencing and annotation.</title>
        <authorList>
            <consortium name="The Broad Institute Genomics Platform"/>
            <consortium name="The Broad Institute Genome Sequencing Center for Infectious Disease"/>
            <person name="Wu L."/>
            <person name="Ma J."/>
        </authorList>
    </citation>
    <scope>NUCLEOTIDE SEQUENCE [LARGE SCALE GENOMIC DNA]</scope>
    <source>
        <strain evidence="8">CCUG 57263</strain>
    </source>
</reference>
<dbReference type="EMBL" id="JBHTIU010000031">
    <property type="protein sequence ID" value="MFD0869555.1"/>
    <property type="molecule type" value="Genomic_DNA"/>
</dbReference>
<evidence type="ECO:0000256" key="2">
    <source>
        <dbReference type="ARBA" id="ARBA00023015"/>
    </source>
</evidence>
<dbReference type="InterPro" id="IPR013325">
    <property type="entry name" value="RNA_pol_sigma_r2"/>
</dbReference>
<organism evidence="7 8">
    <name type="scientific">Paenibacillus residui</name>
    <dbReference type="NCBI Taxonomy" id="629724"/>
    <lineage>
        <taxon>Bacteria</taxon>
        <taxon>Bacillati</taxon>
        <taxon>Bacillota</taxon>
        <taxon>Bacilli</taxon>
        <taxon>Bacillales</taxon>
        <taxon>Paenibacillaceae</taxon>
        <taxon>Paenibacillus</taxon>
    </lineage>
</organism>
<keyword evidence="3" id="KW-0731">Sigma factor</keyword>
<evidence type="ECO:0000256" key="4">
    <source>
        <dbReference type="ARBA" id="ARBA00023163"/>
    </source>
</evidence>
<dbReference type="PANTHER" id="PTHR43133">
    <property type="entry name" value="RNA POLYMERASE ECF-TYPE SIGMA FACTO"/>
    <property type="match status" value="1"/>
</dbReference>
<dbReference type="InterPro" id="IPR013249">
    <property type="entry name" value="RNA_pol_sigma70_r4_t2"/>
</dbReference>
<dbReference type="InterPro" id="IPR036388">
    <property type="entry name" value="WH-like_DNA-bd_sf"/>
</dbReference>
<keyword evidence="8" id="KW-1185">Reference proteome</keyword>
<dbReference type="InterPro" id="IPR007627">
    <property type="entry name" value="RNA_pol_sigma70_r2"/>
</dbReference>
<dbReference type="InterPro" id="IPR014284">
    <property type="entry name" value="RNA_pol_sigma-70_dom"/>
</dbReference>
<dbReference type="SUPFAM" id="SSF88659">
    <property type="entry name" value="Sigma3 and sigma4 domains of RNA polymerase sigma factors"/>
    <property type="match status" value="1"/>
</dbReference>
<evidence type="ECO:0000313" key="8">
    <source>
        <dbReference type="Proteomes" id="UP001597120"/>
    </source>
</evidence>
<evidence type="ECO:0000259" key="6">
    <source>
        <dbReference type="Pfam" id="PF08281"/>
    </source>
</evidence>
<feature type="domain" description="RNA polymerase sigma-70 region 2" evidence="5">
    <location>
        <begin position="22"/>
        <end position="89"/>
    </location>
</feature>
<proteinExistence type="inferred from homology"/>
<dbReference type="Proteomes" id="UP001597120">
    <property type="component" value="Unassembled WGS sequence"/>
</dbReference>
<dbReference type="Gene3D" id="1.10.10.10">
    <property type="entry name" value="Winged helix-like DNA-binding domain superfamily/Winged helix DNA-binding domain"/>
    <property type="match status" value="1"/>
</dbReference>
<keyword evidence="2" id="KW-0805">Transcription regulation</keyword>
<evidence type="ECO:0000259" key="5">
    <source>
        <dbReference type="Pfam" id="PF04542"/>
    </source>
</evidence>
<dbReference type="Pfam" id="PF04542">
    <property type="entry name" value="Sigma70_r2"/>
    <property type="match status" value="1"/>
</dbReference>
<evidence type="ECO:0000313" key="7">
    <source>
        <dbReference type="EMBL" id="MFD0869555.1"/>
    </source>
</evidence>
<dbReference type="SUPFAM" id="SSF88946">
    <property type="entry name" value="Sigma2 domain of RNA polymerase sigma factors"/>
    <property type="match status" value="1"/>
</dbReference>
<dbReference type="InterPro" id="IPR013324">
    <property type="entry name" value="RNA_pol_sigma_r3/r4-like"/>
</dbReference>